<dbReference type="EMBL" id="JARZHI010000050">
    <property type="protein sequence ID" value="MDI1434965.1"/>
    <property type="molecule type" value="Genomic_DNA"/>
</dbReference>
<evidence type="ECO:0000259" key="4">
    <source>
        <dbReference type="Pfam" id="PF25390"/>
    </source>
</evidence>
<dbReference type="Gene3D" id="2.130.10.30">
    <property type="entry name" value="Regulator of chromosome condensation 1/beta-lactamase-inhibitor protein II"/>
    <property type="match status" value="2"/>
</dbReference>
<keyword evidence="2" id="KW-0677">Repeat</keyword>
<feature type="region of interest" description="Disordered" evidence="3">
    <location>
        <begin position="441"/>
        <end position="469"/>
    </location>
</feature>
<reference evidence="5 6" key="1">
    <citation type="submission" date="2023-04" db="EMBL/GenBank/DDBJ databases">
        <title>The genome sequence of Polyangium sorediatum DSM14670.</title>
        <authorList>
            <person name="Zhang X."/>
        </authorList>
    </citation>
    <scope>NUCLEOTIDE SEQUENCE [LARGE SCALE GENOMIC DNA]</scope>
    <source>
        <strain evidence="5 6">DSM 14670</strain>
    </source>
</reference>
<gene>
    <name evidence="5" type="ORF">QHF89_36015</name>
</gene>
<protein>
    <recommendedName>
        <fullName evidence="4">RCC1-like domain-containing protein</fullName>
    </recommendedName>
</protein>
<feature type="region of interest" description="Disordered" evidence="3">
    <location>
        <begin position="25"/>
        <end position="74"/>
    </location>
</feature>
<evidence type="ECO:0000256" key="1">
    <source>
        <dbReference type="ARBA" id="ARBA00022658"/>
    </source>
</evidence>
<keyword evidence="6" id="KW-1185">Reference proteome</keyword>
<evidence type="ECO:0000313" key="6">
    <source>
        <dbReference type="Proteomes" id="UP001160301"/>
    </source>
</evidence>
<proteinExistence type="predicted"/>
<evidence type="ECO:0000256" key="2">
    <source>
        <dbReference type="ARBA" id="ARBA00022737"/>
    </source>
</evidence>
<evidence type="ECO:0000256" key="3">
    <source>
        <dbReference type="SAM" id="MobiDB-lite"/>
    </source>
</evidence>
<dbReference type="PANTHER" id="PTHR45982:SF1">
    <property type="entry name" value="REGULATOR OF CHROMOSOME CONDENSATION"/>
    <property type="match status" value="1"/>
</dbReference>
<evidence type="ECO:0000313" key="5">
    <source>
        <dbReference type="EMBL" id="MDI1434965.1"/>
    </source>
</evidence>
<dbReference type="PRINTS" id="PR00633">
    <property type="entry name" value="RCCNDNSATION"/>
</dbReference>
<dbReference type="InterPro" id="IPR009091">
    <property type="entry name" value="RCC1/BLIP-II"/>
</dbReference>
<dbReference type="InterPro" id="IPR051553">
    <property type="entry name" value="Ran_GTPase-activating"/>
</dbReference>
<organism evidence="5 6">
    <name type="scientific">Polyangium sorediatum</name>
    <dbReference type="NCBI Taxonomy" id="889274"/>
    <lineage>
        <taxon>Bacteria</taxon>
        <taxon>Pseudomonadati</taxon>
        <taxon>Myxococcota</taxon>
        <taxon>Polyangia</taxon>
        <taxon>Polyangiales</taxon>
        <taxon>Polyangiaceae</taxon>
        <taxon>Polyangium</taxon>
    </lineage>
</organism>
<accession>A0ABT6P2X9</accession>
<comment type="caution">
    <text evidence="5">The sequence shown here is derived from an EMBL/GenBank/DDBJ whole genome shotgun (WGS) entry which is preliminary data.</text>
</comment>
<feature type="domain" description="RCC1-like" evidence="4">
    <location>
        <begin position="186"/>
        <end position="461"/>
    </location>
</feature>
<dbReference type="SUPFAM" id="SSF50985">
    <property type="entry name" value="RCC1/BLIP-II"/>
    <property type="match status" value="1"/>
</dbReference>
<dbReference type="RefSeq" id="WP_136972123.1">
    <property type="nucleotide sequence ID" value="NZ_JARZHI010000050.1"/>
</dbReference>
<dbReference type="InterPro" id="IPR058923">
    <property type="entry name" value="RCC1-like_dom"/>
</dbReference>
<dbReference type="PROSITE" id="PS50012">
    <property type="entry name" value="RCC1_3"/>
    <property type="match status" value="5"/>
</dbReference>
<sequence>MRRSEWVALACISLGSLGPWGCTDGAGNEPVDPTPVDAGVDAAGGRGGGSIGTGGQGAQGGGGQGGEGGGAAPELVPAKMAAGDAHGCAIGPQGTLRCWGSNEFGQLGQGNTSHLGDEPGELPPADVPLGEPALEAALGGAHTCVRLEGGSVRCFGYNEYGQLGQGNTSHLGDEPGELPPPAVDVGGTVVQLVAGGRHTCALLSTGGVRCWGDNDYGQLGQGHTSPIGDAPGEMPSPEVPLGGAATYLFAGYDHTCARMETGALRCWGKNESGQLGLGSTNNVGDEPGEMPPPDVLLGGRVAMGGAGDEHTCALLTSGAVRCWGTNKRFQLGHPVVDGIGDAPGEMPPPDVPIGEGTPTRIGSGHRFNCVRMAEGSLRCWGHNSAGQCGGGATTYVGDMPGELPPPDVAVGGGSPVSEVAAGYSHVCVRLESSAIRCWGKGQNGALGSGSTDDVGDDESPASMADVTLF</sequence>
<feature type="compositionally biased region" description="Gly residues" evidence="3">
    <location>
        <begin position="42"/>
        <end position="71"/>
    </location>
</feature>
<keyword evidence="1" id="KW-0344">Guanine-nucleotide releasing factor</keyword>
<dbReference type="InterPro" id="IPR000408">
    <property type="entry name" value="Reg_chr_condens"/>
</dbReference>
<dbReference type="Pfam" id="PF25390">
    <property type="entry name" value="WD40_RLD"/>
    <property type="match status" value="1"/>
</dbReference>
<dbReference type="PANTHER" id="PTHR45982">
    <property type="entry name" value="REGULATOR OF CHROMOSOME CONDENSATION"/>
    <property type="match status" value="1"/>
</dbReference>
<dbReference type="Pfam" id="PF13540">
    <property type="entry name" value="RCC1_2"/>
    <property type="match status" value="2"/>
</dbReference>
<name>A0ABT6P2X9_9BACT</name>
<dbReference type="Proteomes" id="UP001160301">
    <property type="component" value="Unassembled WGS sequence"/>
</dbReference>